<dbReference type="GO" id="GO:0005789">
    <property type="term" value="C:endoplasmic reticulum membrane"/>
    <property type="evidence" value="ECO:0007669"/>
    <property type="project" value="UniProtKB-SubCell"/>
</dbReference>
<keyword evidence="5" id="KW-0949">S-adenosyl-L-methionine</keyword>
<dbReference type="AlphaFoldDB" id="A0A8H4VPR4"/>
<dbReference type="Gene3D" id="1.20.120.1630">
    <property type="match status" value="1"/>
</dbReference>
<feature type="transmembrane region" description="Helical" evidence="5">
    <location>
        <begin position="99"/>
        <end position="121"/>
    </location>
</feature>
<keyword evidence="2 5" id="KW-0812">Transmembrane</keyword>
<comment type="subcellular location">
    <subcellularLocation>
        <location evidence="5">Endoplasmic reticulum membrane</location>
        <topology evidence="5">Multi-pass membrane protein</topology>
    </subcellularLocation>
    <subcellularLocation>
        <location evidence="1">Membrane</location>
        <topology evidence="1">Multi-pass membrane protein</topology>
    </subcellularLocation>
</comment>
<proteinExistence type="inferred from homology"/>
<evidence type="ECO:0000313" key="7">
    <source>
        <dbReference type="Proteomes" id="UP000521872"/>
    </source>
</evidence>
<dbReference type="PANTHER" id="PTHR12714">
    <property type="entry name" value="PROTEIN-S ISOPRENYLCYSTEINE O-METHYLTRANSFERASE"/>
    <property type="match status" value="1"/>
</dbReference>
<dbReference type="EMBL" id="JAACJL010000030">
    <property type="protein sequence ID" value="KAF4617502.1"/>
    <property type="molecule type" value="Genomic_DNA"/>
</dbReference>
<dbReference type="Pfam" id="PF04140">
    <property type="entry name" value="ICMT"/>
    <property type="match status" value="1"/>
</dbReference>
<evidence type="ECO:0000256" key="2">
    <source>
        <dbReference type="ARBA" id="ARBA00022692"/>
    </source>
</evidence>
<dbReference type="GO" id="GO:0032259">
    <property type="term" value="P:methylation"/>
    <property type="evidence" value="ECO:0007669"/>
    <property type="project" value="UniProtKB-KW"/>
</dbReference>
<keyword evidence="5" id="KW-0808">Transferase</keyword>
<evidence type="ECO:0000313" key="6">
    <source>
        <dbReference type="EMBL" id="KAF4617502.1"/>
    </source>
</evidence>
<evidence type="ECO:0000256" key="3">
    <source>
        <dbReference type="ARBA" id="ARBA00022989"/>
    </source>
</evidence>
<reference evidence="6 7" key="1">
    <citation type="submission" date="2019-12" db="EMBL/GenBank/DDBJ databases">
        <authorList>
            <person name="Floudas D."/>
            <person name="Bentzer J."/>
            <person name="Ahren D."/>
            <person name="Johansson T."/>
            <person name="Persson P."/>
            <person name="Tunlid A."/>
        </authorList>
    </citation>
    <scope>NUCLEOTIDE SEQUENCE [LARGE SCALE GENOMIC DNA]</scope>
    <source>
        <strain evidence="6 7">CBS 102.39</strain>
    </source>
</reference>
<evidence type="ECO:0000256" key="4">
    <source>
        <dbReference type="ARBA" id="ARBA00023136"/>
    </source>
</evidence>
<keyword evidence="5" id="KW-0489">Methyltransferase</keyword>
<evidence type="ECO:0000256" key="5">
    <source>
        <dbReference type="RuleBase" id="RU362022"/>
    </source>
</evidence>
<keyword evidence="7" id="KW-1185">Reference proteome</keyword>
<dbReference type="InterPro" id="IPR007269">
    <property type="entry name" value="ICMT_MeTrfase"/>
</dbReference>
<dbReference type="EC" id="2.1.1.100" evidence="5"/>
<comment type="catalytic activity">
    <reaction evidence="5">
        <text>[protein]-C-terminal S-[(2E,6E)-farnesyl]-L-cysteine + S-adenosyl-L-methionine = [protein]-C-terminal S-[(2E,6E)-farnesyl]-L-cysteine methyl ester + S-adenosyl-L-homocysteine</text>
        <dbReference type="Rhea" id="RHEA:21672"/>
        <dbReference type="Rhea" id="RHEA-COMP:12125"/>
        <dbReference type="Rhea" id="RHEA-COMP:12126"/>
        <dbReference type="ChEBI" id="CHEBI:57856"/>
        <dbReference type="ChEBI" id="CHEBI:59789"/>
        <dbReference type="ChEBI" id="CHEBI:90510"/>
        <dbReference type="ChEBI" id="CHEBI:90511"/>
        <dbReference type="EC" id="2.1.1.100"/>
    </reaction>
</comment>
<name>A0A8H4VPR4_9AGAR</name>
<comment type="similarity">
    <text evidence="5">Belongs to the class VI-like SAM-binding methyltransferase superfamily. Isoprenylcysteine carboxyl methyltransferase family.</text>
</comment>
<dbReference type="GO" id="GO:0004671">
    <property type="term" value="F:protein C-terminal S-isoprenylcysteine carboxyl O-methyltransferase activity"/>
    <property type="evidence" value="ECO:0007669"/>
    <property type="project" value="UniProtKB-EC"/>
</dbReference>
<keyword evidence="3 5" id="KW-1133">Transmembrane helix</keyword>
<organism evidence="6 7">
    <name type="scientific">Agrocybe pediades</name>
    <dbReference type="NCBI Taxonomy" id="84607"/>
    <lineage>
        <taxon>Eukaryota</taxon>
        <taxon>Fungi</taxon>
        <taxon>Dikarya</taxon>
        <taxon>Basidiomycota</taxon>
        <taxon>Agaricomycotina</taxon>
        <taxon>Agaricomycetes</taxon>
        <taxon>Agaricomycetidae</taxon>
        <taxon>Agaricales</taxon>
        <taxon>Agaricineae</taxon>
        <taxon>Strophariaceae</taxon>
        <taxon>Agrocybe</taxon>
    </lineage>
</organism>
<accession>A0A8H4VPR4</accession>
<keyword evidence="4 5" id="KW-0472">Membrane</keyword>
<dbReference type="PANTHER" id="PTHR12714:SF25">
    <property type="entry name" value="CONSERVED HYPOTHETICAL MEMBRANE PROTEIN"/>
    <property type="match status" value="1"/>
</dbReference>
<feature type="transmembrane region" description="Helical" evidence="5">
    <location>
        <begin position="197"/>
        <end position="217"/>
    </location>
</feature>
<dbReference type="Proteomes" id="UP000521872">
    <property type="component" value="Unassembled WGS sequence"/>
</dbReference>
<keyword evidence="5" id="KW-0256">Endoplasmic reticulum</keyword>
<comment type="caution">
    <text evidence="6">The sequence shown here is derived from an EMBL/GenBank/DDBJ whole genome shotgun (WGS) entry which is preliminary data.</text>
</comment>
<protein>
    <recommendedName>
        <fullName evidence="5">Protein-S-isoprenylcysteine O-methyltransferase</fullName>
        <ecNumber evidence="5">2.1.1.100</ecNumber>
    </recommendedName>
</protein>
<feature type="transmembrane region" description="Helical" evidence="5">
    <location>
        <begin position="53"/>
        <end position="75"/>
    </location>
</feature>
<gene>
    <name evidence="6" type="ORF">D9613_006443</name>
</gene>
<sequence>MSAVDLAKIPLLFLNAWALWRTSSPPNAPRPREEHIVPGWREEFVRMLGRPAVLYRTFYWIMGVVEVAFILIRYVDPENPLLHLLRGRELGIADDDSVAITPTFLLGTLIALFGVLLRLWCYRTLGKFFTFELAIVRSGPNVPRHKLVTSGPYAYVRHPSYTGMVGSVLGAWLCINSPNSGSWFIGSGLGSTLPGRVANWFVGTVGALICVAVVLRVRVEDELLRKEFGREWEAWKGRVRWATVPGIY</sequence>
<evidence type="ECO:0000256" key="1">
    <source>
        <dbReference type="ARBA" id="ARBA00004141"/>
    </source>
</evidence>
<feature type="transmembrane region" description="Helical" evidence="5">
    <location>
        <begin position="164"/>
        <end position="185"/>
    </location>
</feature>